<organism evidence="1 2">
    <name type="scientific">Papaver somniferum</name>
    <name type="common">Opium poppy</name>
    <dbReference type="NCBI Taxonomy" id="3469"/>
    <lineage>
        <taxon>Eukaryota</taxon>
        <taxon>Viridiplantae</taxon>
        <taxon>Streptophyta</taxon>
        <taxon>Embryophyta</taxon>
        <taxon>Tracheophyta</taxon>
        <taxon>Spermatophyta</taxon>
        <taxon>Magnoliopsida</taxon>
        <taxon>Ranunculales</taxon>
        <taxon>Papaveraceae</taxon>
        <taxon>Papaveroideae</taxon>
        <taxon>Papaver</taxon>
    </lineage>
</organism>
<dbReference type="EMBL" id="CM010715">
    <property type="protein sequence ID" value="RZC43692.1"/>
    <property type="molecule type" value="Genomic_DNA"/>
</dbReference>
<keyword evidence="2" id="KW-1185">Reference proteome</keyword>
<dbReference type="Gramene" id="RZC43692">
    <property type="protein sequence ID" value="RZC43692"/>
    <property type="gene ID" value="C5167_036645"/>
</dbReference>
<evidence type="ECO:0000313" key="2">
    <source>
        <dbReference type="Proteomes" id="UP000316621"/>
    </source>
</evidence>
<dbReference type="AlphaFoldDB" id="A0A4Y7I7M7"/>
<gene>
    <name evidence="1" type="ORF">C5167_036645</name>
</gene>
<name>A0A4Y7I7M7_PAPSO</name>
<evidence type="ECO:0000313" key="1">
    <source>
        <dbReference type="EMBL" id="RZC43692.1"/>
    </source>
</evidence>
<proteinExistence type="predicted"/>
<protein>
    <submittedName>
        <fullName evidence="1">Uncharacterized protein</fullName>
    </submittedName>
</protein>
<sequence length="80" mass="9007">MVVVDPLRMNRARRGSFCQEINRKEASVTESEASCEIYTCEVLRWWEVNCSGVGINLPSRLPGPKIVPTYETSSYLVAVN</sequence>
<dbReference type="Proteomes" id="UP000316621">
    <property type="component" value="Chromosome 1"/>
</dbReference>
<reference evidence="1 2" key="1">
    <citation type="journal article" date="2018" name="Science">
        <title>The opium poppy genome and morphinan production.</title>
        <authorList>
            <person name="Guo L."/>
            <person name="Winzer T."/>
            <person name="Yang X."/>
            <person name="Li Y."/>
            <person name="Ning Z."/>
            <person name="He Z."/>
            <person name="Teodor R."/>
            <person name="Lu Y."/>
            <person name="Bowser T.A."/>
            <person name="Graham I.A."/>
            <person name="Ye K."/>
        </authorList>
    </citation>
    <scope>NUCLEOTIDE SEQUENCE [LARGE SCALE GENOMIC DNA]</scope>
    <source>
        <strain evidence="2">cv. HN1</strain>
        <tissue evidence="1">Leaves</tissue>
    </source>
</reference>
<accession>A0A4Y7I7M7</accession>